<name>A0A1H9WED7_9PSEU</name>
<protein>
    <recommendedName>
        <fullName evidence="1">vWA-MoxR associated protein middle region 2 domain-containing protein</fullName>
    </recommendedName>
</protein>
<organism evidence="2 3">
    <name type="scientific">Actinokineospora terrae</name>
    <dbReference type="NCBI Taxonomy" id="155974"/>
    <lineage>
        <taxon>Bacteria</taxon>
        <taxon>Bacillati</taxon>
        <taxon>Actinomycetota</taxon>
        <taxon>Actinomycetes</taxon>
        <taxon>Pseudonocardiales</taxon>
        <taxon>Pseudonocardiaceae</taxon>
        <taxon>Actinokineospora</taxon>
    </lineage>
</organism>
<keyword evidence="3" id="KW-1185">Reference proteome</keyword>
<reference evidence="3" key="1">
    <citation type="submission" date="2016-10" db="EMBL/GenBank/DDBJ databases">
        <authorList>
            <person name="Varghese N."/>
            <person name="Submissions S."/>
        </authorList>
    </citation>
    <scope>NUCLEOTIDE SEQUENCE [LARGE SCALE GENOMIC DNA]</scope>
    <source>
        <strain evidence="3">DSM 44260</strain>
    </source>
</reference>
<feature type="domain" description="vWA-MoxR associated protein middle region 2" evidence="1">
    <location>
        <begin position="175"/>
        <end position="347"/>
    </location>
</feature>
<dbReference type="EMBL" id="FOGI01000010">
    <property type="protein sequence ID" value="SES32205.1"/>
    <property type="molecule type" value="Genomic_DNA"/>
</dbReference>
<evidence type="ECO:0000259" key="1">
    <source>
        <dbReference type="Pfam" id="PF19965"/>
    </source>
</evidence>
<dbReference type="STRING" id="155974.SAMN04487818_110118"/>
<proteinExistence type="predicted"/>
<evidence type="ECO:0000313" key="3">
    <source>
        <dbReference type="Proteomes" id="UP000199051"/>
    </source>
</evidence>
<dbReference type="Proteomes" id="UP000199051">
    <property type="component" value="Unassembled WGS sequence"/>
</dbReference>
<evidence type="ECO:0000313" key="2">
    <source>
        <dbReference type="EMBL" id="SES32205.1"/>
    </source>
</evidence>
<accession>A0A1H9WED7</accession>
<gene>
    <name evidence="2" type="ORF">SAMN04487818_110118</name>
</gene>
<dbReference type="InterPro" id="IPR045446">
    <property type="entry name" value="VMAP-M2"/>
</dbReference>
<sequence>MTMTRHLLVVATRCGAVGQPDALERAASTLHAALTDPVLKAMSGPPVASFADPADARRQVMTAARTASRAGARLVLAVLGSASGTQYVTATGATVDLRQLLQDCAEVVPLTALLDLHGAAHPVTVNGGTVLTAATHDLRATFALSAVITAGDPAGDEHIAVDPALAATIGATLTGDPVPLVPNRVWVPHLLGEVIGPLGRATVDRLLHAWGEFPVPPVWTRERFDELRAAAESAPDTLGTRRILHTHSALFYAVRAAECARELDLSTDAIRAAATAVGVTGDGSGSGLLVRVLEDAALNGSARGKPKAAVARLLVALAKAVGADGEHPALRTWAADAHAEPELRDAVTEVHVPLAGRKELRLVVSLAAEAPLWPDAVEAYLLRPGQSPTPQTVFESDRTQAGAEAAIGQALAWADGRLRPGERLRHLDLAAPAHLLATWYPERSRPGRFFLGARHQVLTQWTGWLDPTTYRADLHDNAHDVLHRVGAAAGVPLDPLGVDALGDLDVLDERLANSEFTRAIAIDHRPADLAAVLDLLLPYCPILLWPREESEGWLPALYERWGSLPEGLASAYRDGSPLRCLRSVWHDEDWLVFGRRLARREMNPPTAN</sequence>
<dbReference type="RefSeq" id="WP_092782660.1">
    <property type="nucleotide sequence ID" value="NZ_FOGI01000010.1"/>
</dbReference>
<dbReference type="Pfam" id="PF19965">
    <property type="entry name" value="VMAP-M2"/>
    <property type="match status" value="1"/>
</dbReference>
<dbReference type="AlphaFoldDB" id="A0A1H9WED7"/>